<dbReference type="EC" id="4.3.2.7" evidence="1"/>
<protein>
    <recommendedName>
        <fullName evidence="1">glutathione-specific gamma-glutamylcyclotransferase</fullName>
        <ecNumber evidence="1">4.3.2.7</ecNumber>
    </recommendedName>
</protein>
<feature type="region of interest" description="Disordered" evidence="3">
    <location>
        <begin position="245"/>
        <end position="319"/>
    </location>
</feature>
<comment type="caution">
    <text evidence="4">The sequence shown here is derived from an EMBL/GenBank/DDBJ whole genome shotgun (WGS) entry which is preliminary data.</text>
</comment>
<keyword evidence="2" id="KW-0456">Lyase</keyword>
<evidence type="ECO:0000313" key="4">
    <source>
        <dbReference type="EMBL" id="MBS0123261.1"/>
    </source>
</evidence>
<dbReference type="GO" id="GO:0006751">
    <property type="term" value="P:glutathione catabolic process"/>
    <property type="evidence" value="ECO:0007669"/>
    <property type="project" value="InterPro"/>
</dbReference>
<gene>
    <name evidence="4" type="ORF">KB874_03860</name>
</gene>
<feature type="compositionally biased region" description="Polar residues" evidence="3">
    <location>
        <begin position="310"/>
        <end position="319"/>
    </location>
</feature>
<dbReference type="GO" id="GO:0061928">
    <property type="term" value="F:glutathione specific gamma-glutamylcyclotransferase activity"/>
    <property type="evidence" value="ECO:0007669"/>
    <property type="project" value="UniProtKB-EC"/>
</dbReference>
<evidence type="ECO:0000256" key="1">
    <source>
        <dbReference type="ARBA" id="ARBA00012344"/>
    </source>
</evidence>
<dbReference type="GO" id="GO:0005737">
    <property type="term" value="C:cytoplasm"/>
    <property type="evidence" value="ECO:0007669"/>
    <property type="project" value="TreeGrafter"/>
</dbReference>
<dbReference type="CDD" id="cd06661">
    <property type="entry name" value="GGCT_like"/>
    <property type="match status" value="1"/>
</dbReference>
<feature type="compositionally biased region" description="Low complexity" evidence="3">
    <location>
        <begin position="276"/>
        <end position="291"/>
    </location>
</feature>
<reference evidence="4" key="1">
    <citation type="submission" date="2021-04" db="EMBL/GenBank/DDBJ databases">
        <authorList>
            <person name="Yoon J."/>
        </authorList>
    </citation>
    <scope>NUCLEOTIDE SEQUENCE</scope>
    <source>
        <strain evidence="4">KMU-90</strain>
    </source>
</reference>
<organism evidence="4 5">
    <name type="scientific">Thetidibacter halocola</name>
    <dbReference type="NCBI Taxonomy" id="2827239"/>
    <lineage>
        <taxon>Bacteria</taxon>
        <taxon>Pseudomonadati</taxon>
        <taxon>Pseudomonadota</taxon>
        <taxon>Alphaproteobacteria</taxon>
        <taxon>Rhodobacterales</taxon>
        <taxon>Roseobacteraceae</taxon>
        <taxon>Thetidibacter</taxon>
    </lineage>
</organism>
<name>A0A8J7WCN8_9RHOB</name>
<evidence type="ECO:0000256" key="2">
    <source>
        <dbReference type="ARBA" id="ARBA00023239"/>
    </source>
</evidence>
<dbReference type="AlphaFoldDB" id="A0A8J7WCN8"/>
<dbReference type="EMBL" id="JAGTUU010000001">
    <property type="protein sequence ID" value="MBS0123261.1"/>
    <property type="molecule type" value="Genomic_DNA"/>
</dbReference>
<proteinExistence type="predicted"/>
<keyword evidence="5" id="KW-1185">Reference proteome</keyword>
<evidence type="ECO:0000313" key="5">
    <source>
        <dbReference type="Proteomes" id="UP000681356"/>
    </source>
</evidence>
<dbReference type="Proteomes" id="UP000681356">
    <property type="component" value="Unassembled WGS sequence"/>
</dbReference>
<dbReference type="PANTHER" id="PTHR12192">
    <property type="entry name" value="CATION TRANSPORT PROTEIN CHAC-RELATED"/>
    <property type="match status" value="1"/>
</dbReference>
<evidence type="ECO:0000256" key="3">
    <source>
        <dbReference type="SAM" id="MobiDB-lite"/>
    </source>
</evidence>
<accession>A0A8J7WCN8</accession>
<sequence>MFGLKHSPIVPPLRLTRTLVDRLPPRVDERGPVMLEDPPPEFYHRTAAGILERLDTQGAVWVFAAGSLIWNPRMEVAERRAAQVTGWRRAFCLTDRRFRGCPSTPGLMMSLDRGGACSGVVLRMDTGDDPPVALVSLLRKEPPVPPEHVTAETETGPVEAILFAADAGFPLYRPEPAMEELADMLASAVGHIGTMAEYLLNTVTELERAGVHDLHLWRLQEMVAERLERLPDPVSAALGAVHECHAADRSTPPPRAATSGPSCPTIAAMPLPTASPPNVSTPPRSSRRSSPGWKLSCPASRRNPCWPRTSAISSRTGPA</sequence>
<dbReference type="InterPro" id="IPR013024">
    <property type="entry name" value="GGCT-like"/>
</dbReference>
<dbReference type="InterPro" id="IPR006840">
    <property type="entry name" value="ChaC"/>
</dbReference>
<dbReference type="Pfam" id="PF04752">
    <property type="entry name" value="ChaC"/>
    <property type="match status" value="1"/>
</dbReference>
<dbReference type="PANTHER" id="PTHR12192:SF2">
    <property type="entry name" value="GLUTATHIONE-SPECIFIC GAMMA-GLUTAMYLCYCLOTRANSFERASE 2"/>
    <property type="match status" value="1"/>
</dbReference>